<evidence type="ECO:0000256" key="1">
    <source>
        <dbReference type="ARBA" id="ARBA00004651"/>
    </source>
</evidence>
<evidence type="ECO:0000313" key="10">
    <source>
        <dbReference type="Proteomes" id="UP000464314"/>
    </source>
</evidence>
<gene>
    <name evidence="9" type="ORF">Ana3638_08915</name>
</gene>
<evidence type="ECO:0000256" key="5">
    <source>
        <dbReference type="ARBA" id="ARBA00022989"/>
    </source>
</evidence>
<dbReference type="PROSITE" id="PS50928">
    <property type="entry name" value="ABC_TM1"/>
    <property type="match status" value="1"/>
</dbReference>
<dbReference type="Pfam" id="PF00528">
    <property type="entry name" value="BPD_transp_1"/>
    <property type="match status" value="1"/>
</dbReference>
<organism evidence="9 10">
    <name type="scientific">Anaerocolumna sedimenticola</name>
    <dbReference type="NCBI Taxonomy" id="2696063"/>
    <lineage>
        <taxon>Bacteria</taxon>
        <taxon>Bacillati</taxon>
        <taxon>Bacillota</taxon>
        <taxon>Clostridia</taxon>
        <taxon>Lachnospirales</taxon>
        <taxon>Lachnospiraceae</taxon>
        <taxon>Anaerocolumna</taxon>
    </lineage>
</organism>
<dbReference type="CDD" id="cd06261">
    <property type="entry name" value="TM_PBP2"/>
    <property type="match status" value="1"/>
</dbReference>
<feature type="transmembrane region" description="Helical" evidence="7">
    <location>
        <begin position="127"/>
        <end position="147"/>
    </location>
</feature>
<feature type="transmembrane region" description="Helical" evidence="7">
    <location>
        <begin position="258"/>
        <end position="279"/>
    </location>
</feature>
<dbReference type="InterPro" id="IPR035906">
    <property type="entry name" value="MetI-like_sf"/>
</dbReference>
<dbReference type="Gene3D" id="1.10.3720.10">
    <property type="entry name" value="MetI-like"/>
    <property type="match status" value="1"/>
</dbReference>
<keyword evidence="2 7" id="KW-0813">Transport</keyword>
<keyword evidence="4 7" id="KW-0812">Transmembrane</keyword>
<reference evidence="9 10" key="1">
    <citation type="submission" date="2020-01" db="EMBL/GenBank/DDBJ databases">
        <title>Genome analysis of Anaerocolumna sp. CBA3638.</title>
        <authorList>
            <person name="Kim J."/>
            <person name="Roh S.W."/>
        </authorList>
    </citation>
    <scope>NUCLEOTIDE SEQUENCE [LARGE SCALE GENOMIC DNA]</scope>
    <source>
        <strain evidence="9 10">CBA3638</strain>
    </source>
</reference>
<dbReference type="PANTHER" id="PTHR43744">
    <property type="entry name" value="ABC TRANSPORTER PERMEASE PROTEIN MG189-RELATED-RELATED"/>
    <property type="match status" value="1"/>
</dbReference>
<dbReference type="GO" id="GO:0005886">
    <property type="term" value="C:plasma membrane"/>
    <property type="evidence" value="ECO:0007669"/>
    <property type="project" value="UniProtKB-SubCell"/>
</dbReference>
<keyword evidence="3" id="KW-1003">Cell membrane</keyword>
<evidence type="ECO:0000256" key="2">
    <source>
        <dbReference type="ARBA" id="ARBA00022448"/>
    </source>
</evidence>
<dbReference type="PANTHER" id="PTHR43744:SF12">
    <property type="entry name" value="ABC TRANSPORTER PERMEASE PROTEIN MG189-RELATED"/>
    <property type="match status" value="1"/>
</dbReference>
<protein>
    <submittedName>
        <fullName evidence="9">ABC transporter permease subunit</fullName>
    </submittedName>
</protein>
<evidence type="ECO:0000256" key="6">
    <source>
        <dbReference type="ARBA" id="ARBA00023136"/>
    </source>
</evidence>
<dbReference type="EMBL" id="CP048000">
    <property type="protein sequence ID" value="QHQ63691.1"/>
    <property type="molecule type" value="Genomic_DNA"/>
</dbReference>
<feature type="domain" description="ABC transmembrane type-1" evidence="8">
    <location>
        <begin position="90"/>
        <end position="279"/>
    </location>
</feature>
<dbReference type="AlphaFoldDB" id="A0A6P1TUN1"/>
<accession>A0A6P1TUN1</accession>
<comment type="subcellular location">
    <subcellularLocation>
        <location evidence="1 7">Cell membrane</location>
        <topology evidence="1 7">Multi-pass membrane protein</topology>
    </subcellularLocation>
</comment>
<sequence>MEKNKKNKEIISLKSKGILVKVLLTIIIAIIGITMIIPFIWMLSASMKISADVMELPIRWIPKSFNLNNYKEVWNIGGGATRDYHFGLAYFNSLKIAFINLIGAVLTSTLAGYAFAKIDFRGRNILFLGYLATMMIPSQVTLIPKFVMFSKINLLGTHLTLILPGIITVTGTFLMRQYFMQIPDELKESAYIDGANEFQIWAHIMVPIAKPSMASLAMIVFLWNWNNYLDALVFLSNWRLYTIPVSLTNFIEETSTQYNLVMAASASALIPVFIVFLAGQKFFVKGLMSGAVKG</sequence>
<dbReference type="GO" id="GO:0055085">
    <property type="term" value="P:transmembrane transport"/>
    <property type="evidence" value="ECO:0007669"/>
    <property type="project" value="InterPro"/>
</dbReference>
<evidence type="ECO:0000256" key="7">
    <source>
        <dbReference type="RuleBase" id="RU363032"/>
    </source>
</evidence>
<dbReference type="SUPFAM" id="SSF161098">
    <property type="entry name" value="MetI-like"/>
    <property type="match status" value="1"/>
</dbReference>
<feature type="transmembrane region" description="Helical" evidence="7">
    <location>
        <begin position="20"/>
        <end position="41"/>
    </location>
</feature>
<keyword evidence="6 7" id="KW-0472">Membrane</keyword>
<dbReference type="Proteomes" id="UP000464314">
    <property type="component" value="Chromosome"/>
</dbReference>
<evidence type="ECO:0000259" key="8">
    <source>
        <dbReference type="PROSITE" id="PS50928"/>
    </source>
</evidence>
<comment type="similarity">
    <text evidence="7">Belongs to the binding-protein-dependent transport system permease family.</text>
</comment>
<name>A0A6P1TUN1_9FIRM</name>
<dbReference type="InterPro" id="IPR000515">
    <property type="entry name" value="MetI-like"/>
</dbReference>
<proteinExistence type="inferred from homology"/>
<keyword evidence="5 7" id="KW-1133">Transmembrane helix</keyword>
<feature type="transmembrane region" description="Helical" evidence="7">
    <location>
        <begin position="96"/>
        <end position="115"/>
    </location>
</feature>
<keyword evidence="10" id="KW-1185">Reference proteome</keyword>
<feature type="transmembrane region" description="Helical" evidence="7">
    <location>
        <begin position="159"/>
        <end position="179"/>
    </location>
</feature>
<feature type="transmembrane region" description="Helical" evidence="7">
    <location>
        <begin position="200"/>
        <end position="223"/>
    </location>
</feature>
<evidence type="ECO:0000256" key="3">
    <source>
        <dbReference type="ARBA" id="ARBA00022475"/>
    </source>
</evidence>
<evidence type="ECO:0000256" key="4">
    <source>
        <dbReference type="ARBA" id="ARBA00022692"/>
    </source>
</evidence>
<evidence type="ECO:0000313" key="9">
    <source>
        <dbReference type="EMBL" id="QHQ63691.1"/>
    </source>
</evidence>
<dbReference type="KEGG" id="anr:Ana3638_08915"/>